<proteinExistence type="predicted"/>
<evidence type="ECO:0000313" key="1">
    <source>
        <dbReference type="EMBL" id="TDO32806.1"/>
    </source>
</evidence>
<keyword evidence="2" id="KW-1185">Reference proteome</keyword>
<gene>
    <name evidence="1" type="ORF">C8E87_8278</name>
</gene>
<dbReference type="AlphaFoldDB" id="A0A4R6JE19"/>
<protein>
    <recommendedName>
        <fullName evidence="3">DUF2613 domain-containing protein</fullName>
    </recommendedName>
</protein>
<sequence length="53" mass="5182">MRKALPLVLAGVIALALGAIGSVALASTLTGSASEAAKTVDDTQVVPGVYGTR</sequence>
<reference evidence="1 2" key="1">
    <citation type="submission" date="2019-03" db="EMBL/GenBank/DDBJ databases">
        <title>Sequencing the genomes of 1000 actinobacteria strains.</title>
        <authorList>
            <person name="Klenk H.-P."/>
        </authorList>
    </citation>
    <scope>NUCLEOTIDE SEQUENCE [LARGE SCALE GENOMIC DNA]</scope>
    <source>
        <strain evidence="1 2">DSM 43805</strain>
    </source>
</reference>
<evidence type="ECO:0000313" key="2">
    <source>
        <dbReference type="Proteomes" id="UP000294901"/>
    </source>
</evidence>
<comment type="caution">
    <text evidence="1">The sequence shown here is derived from an EMBL/GenBank/DDBJ whole genome shotgun (WGS) entry which is preliminary data.</text>
</comment>
<evidence type="ECO:0008006" key="3">
    <source>
        <dbReference type="Google" id="ProtNLM"/>
    </source>
</evidence>
<name>A0A4R6JE19_9ACTN</name>
<organism evidence="1 2">
    <name type="scientific">Paractinoplanes brasiliensis</name>
    <dbReference type="NCBI Taxonomy" id="52695"/>
    <lineage>
        <taxon>Bacteria</taxon>
        <taxon>Bacillati</taxon>
        <taxon>Actinomycetota</taxon>
        <taxon>Actinomycetes</taxon>
        <taxon>Micromonosporales</taxon>
        <taxon>Micromonosporaceae</taxon>
        <taxon>Paractinoplanes</taxon>
    </lineage>
</organism>
<accession>A0A4R6JE19</accession>
<dbReference type="RefSeq" id="WP_166661450.1">
    <property type="nucleotide sequence ID" value="NZ_BOMD01000091.1"/>
</dbReference>
<dbReference type="EMBL" id="SNWR01000002">
    <property type="protein sequence ID" value="TDO32806.1"/>
    <property type="molecule type" value="Genomic_DNA"/>
</dbReference>
<dbReference type="Proteomes" id="UP000294901">
    <property type="component" value="Unassembled WGS sequence"/>
</dbReference>